<reference evidence="4" key="1">
    <citation type="submission" date="2014-01" db="EMBL/GenBank/DDBJ databases">
        <authorList>
            <person name="Aslett M."/>
        </authorList>
    </citation>
    <scope>NUCLEOTIDE SEQUENCE</scope>
</reference>
<dbReference type="PROSITE" id="PS50297">
    <property type="entry name" value="ANK_REP_REGION"/>
    <property type="match status" value="2"/>
</dbReference>
<dbReference type="SUPFAM" id="SSF48403">
    <property type="entry name" value="Ankyrin repeat"/>
    <property type="match status" value="1"/>
</dbReference>
<evidence type="ECO:0000256" key="1">
    <source>
        <dbReference type="ARBA" id="ARBA00022737"/>
    </source>
</evidence>
<evidence type="ECO:0000256" key="2">
    <source>
        <dbReference type="ARBA" id="ARBA00023043"/>
    </source>
</evidence>
<dbReference type="PROSITE" id="PS50088">
    <property type="entry name" value="ANK_REPEAT"/>
    <property type="match status" value="3"/>
</dbReference>
<dbReference type="STRING" id="36087.A0A077ZE45"/>
<dbReference type="OrthoDB" id="6781668at2759"/>
<feature type="repeat" description="ANK" evidence="3">
    <location>
        <begin position="169"/>
        <end position="201"/>
    </location>
</feature>
<dbReference type="SMART" id="SM00248">
    <property type="entry name" value="ANK"/>
    <property type="match status" value="4"/>
</dbReference>
<dbReference type="EMBL" id="HG806265">
    <property type="protein sequence ID" value="CDW58109.1"/>
    <property type="molecule type" value="Genomic_DNA"/>
</dbReference>
<reference evidence="4" key="2">
    <citation type="submission" date="2014-03" db="EMBL/GenBank/DDBJ databases">
        <title>The whipworm genome and dual-species transcriptomics of an intimate host-pathogen interaction.</title>
        <authorList>
            <person name="Foth B.J."/>
            <person name="Tsai I.J."/>
            <person name="Reid A.J."/>
            <person name="Bancroft A.J."/>
            <person name="Nichol S."/>
            <person name="Tracey A."/>
            <person name="Holroyd N."/>
            <person name="Cotton J.A."/>
            <person name="Stanley E.J."/>
            <person name="Zarowiecki M."/>
            <person name="Liu J.Z."/>
            <person name="Huckvale T."/>
            <person name="Cooper P.J."/>
            <person name="Grencis R.K."/>
            <person name="Berriman M."/>
        </authorList>
    </citation>
    <scope>NUCLEOTIDE SEQUENCE [LARGE SCALE GENOMIC DNA]</scope>
</reference>
<keyword evidence="1" id="KW-0677">Repeat</keyword>
<name>A0A077ZE45_TRITR</name>
<proteinExistence type="predicted"/>
<dbReference type="InterPro" id="IPR036770">
    <property type="entry name" value="Ankyrin_rpt-contain_sf"/>
</dbReference>
<organism evidence="4 5">
    <name type="scientific">Trichuris trichiura</name>
    <name type="common">Whipworm</name>
    <name type="synonym">Trichocephalus trichiurus</name>
    <dbReference type="NCBI Taxonomy" id="36087"/>
    <lineage>
        <taxon>Eukaryota</taxon>
        <taxon>Metazoa</taxon>
        <taxon>Ecdysozoa</taxon>
        <taxon>Nematoda</taxon>
        <taxon>Enoplea</taxon>
        <taxon>Dorylaimia</taxon>
        <taxon>Trichinellida</taxon>
        <taxon>Trichuridae</taxon>
        <taxon>Trichuris</taxon>
    </lineage>
</organism>
<protein>
    <submittedName>
        <fullName evidence="4">Ank 4 and Ank 2 domain containing protein</fullName>
    </submittedName>
</protein>
<dbReference type="Gene3D" id="1.25.40.20">
    <property type="entry name" value="Ankyrin repeat-containing domain"/>
    <property type="match status" value="2"/>
</dbReference>
<keyword evidence="5" id="KW-1185">Reference proteome</keyword>
<accession>A0A077ZE45</accession>
<feature type="repeat" description="ANK" evidence="3">
    <location>
        <begin position="103"/>
        <end position="126"/>
    </location>
</feature>
<dbReference type="InterPro" id="IPR002110">
    <property type="entry name" value="Ankyrin_rpt"/>
</dbReference>
<sequence length="213" mass="23017">MKRVAFSIVSGQPELHKDAKSIQRGSLFFHPYALISDTDMCVNEKNLFELPNAYQLSGLDPSGSSGVNMLLQNAMIVAAATGNLGALKALVNGGAELHHLNSRGDSALHVAASAGQVNAVKYLIKKVNLNLLNNCKESPLHVAVRSGCVDTTLCLLMLEKIDVNAQDMHGNSPLHIACLHGFTMIVSLLCNFKPNLSLRNKVAYLIFLIILQQ</sequence>
<evidence type="ECO:0000313" key="4">
    <source>
        <dbReference type="EMBL" id="CDW58109.1"/>
    </source>
</evidence>
<dbReference type="PANTHER" id="PTHR24198">
    <property type="entry name" value="ANKYRIN REPEAT AND PROTEIN KINASE DOMAIN-CONTAINING PROTEIN"/>
    <property type="match status" value="1"/>
</dbReference>
<keyword evidence="2 3" id="KW-0040">ANK repeat</keyword>
<dbReference type="Proteomes" id="UP000030665">
    <property type="component" value="Unassembled WGS sequence"/>
</dbReference>
<dbReference type="Pfam" id="PF00023">
    <property type="entry name" value="Ank"/>
    <property type="match status" value="1"/>
</dbReference>
<feature type="repeat" description="ANK" evidence="3">
    <location>
        <begin position="135"/>
        <end position="168"/>
    </location>
</feature>
<dbReference type="Pfam" id="PF12796">
    <property type="entry name" value="Ank_2"/>
    <property type="match status" value="1"/>
</dbReference>
<gene>
    <name evidence="4" type="ORF">TTRE_0000641201</name>
</gene>
<evidence type="ECO:0000313" key="5">
    <source>
        <dbReference type="Proteomes" id="UP000030665"/>
    </source>
</evidence>
<dbReference type="AlphaFoldDB" id="A0A077ZE45"/>
<dbReference type="PANTHER" id="PTHR24198:SF165">
    <property type="entry name" value="ANKYRIN REPEAT-CONTAINING PROTEIN-RELATED"/>
    <property type="match status" value="1"/>
</dbReference>
<evidence type="ECO:0000256" key="3">
    <source>
        <dbReference type="PROSITE-ProRule" id="PRU00023"/>
    </source>
</evidence>